<sequence length="140" mass="15673">MTSFTYRRPVFVSWGDCDPAGIVFNPRFFHMFDTNTWAMIAEVLGVAVPQINATYGLLGIALVDVKANFMKPAKFGDTIEIASRVKEFRRSSFVVEHKVTINGELAIEGEETRVWAMPRADDPDKMRAGEIPAEVIAKFS</sequence>
<dbReference type="KEGG" id="ptaw:DW352_26125"/>
<dbReference type="CDD" id="cd00586">
    <property type="entry name" value="4HBT"/>
    <property type="match status" value="1"/>
</dbReference>
<dbReference type="Pfam" id="PF13279">
    <property type="entry name" value="4HBT_2"/>
    <property type="match status" value="1"/>
</dbReference>
<evidence type="ECO:0000313" key="3">
    <source>
        <dbReference type="Proteomes" id="UP000254889"/>
    </source>
</evidence>
<dbReference type="SUPFAM" id="SSF54637">
    <property type="entry name" value="Thioesterase/thiol ester dehydrase-isomerase"/>
    <property type="match status" value="1"/>
</dbReference>
<dbReference type="RefSeq" id="WP_115694077.1">
    <property type="nucleotide sequence ID" value="NZ_CP031417.1"/>
</dbReference>
<dbReference type="Proteomes" id="UP000254889">
    <property type="component" value="Chromosome"/>
</dbReference>
<evidence type="ECO:0000256" key="1">
    <source>
        <dbReference type="ARBA" id="ARBA00022801"/>
    </source>
</evidence>
<name>A0A346A3F1_9HYPH</name>
<accession>A0A346A3F1</accession>
<dbReference type="EMBL" id="CP031417">
    <property type="protein sequence ID" value="AXK83698.1"/>
    <property type="molecule type" value="Genomic_DNA"/>
</dbReference>
<protein>
    <submittedName>
        <fullName evidence="2">Acyl-CoA thioesterase</fullName>
    </submittedName>
</protein>
<dbReference type="PANTHER" id="PTHR31793">
    <property type="entry name" value="4-HYDROXYBENZOYL-COA THIOESTERASE FAMILY MEMBER"/>
    <property type="match status" value="1"/>
</dbReference>
<dbReference type="GO" id="GO:0047617">
    <property type="term" value="F:fatty acyl-CoA hydrolase activity"/>
    <property type="evidence" value="ECO:0007669"/>
    <property type="project" value="TreeGrafter"/>
</dbReference>
<dbReference type="OrthoDB" id="7204167at2"/>
<dbReference type="PANTHER" id="PTHR31793:SF37">
    <property type="entry name" value="ACYL-COA THIOESTER HYDROLASE YBGC"/>
    <property type="match status" value="1"/>
</dbReference>
<dbReference type="AlphaFoldDB" id="A0A346A3F1"/>
<reference evidence="2 3" key="1">
    <citation type="submission" date="2018-07" db="EMBL/GenBank/DDBJ databases">
        <authorList>
            <person name="Quirk P.G."/>
            <person name="Krulwich T.A."/>
        </authorList>
    </citation>
    <scope>NUCLEOTIDE SEQUENCE [LARGE SCALE GENOMIC DNA]</scope>
    <source>
        <strain evidence="2 3">CC-BB4</strain>
    </source>
</reference>
<dbReference type="InterPro" id="IPR050563">
    <property type="entry name" value="4-hydroxybenzoyl-CoA_TE"/>
</dbReference>
<evidence type="ECO:0000313" key="2">
    <source>
        <dbReference type="EMBL" id="AXK83698.1"/>
    </source>
</evidence>
<proteinExistence type="predicted"/>
<keyword evidence="1" id="KW-0378">Hydrolase</keyword>
<dbReference type="Gene3D" id="3.10.129.10">
    <property type="entry name" value="Hotdog Thioesterase"/>
    <property type="match status" value="1"/>
</dbReference>
<keyword evidence="3" id="KW-1185">Reference proteome</keyword>
<gene>
    <name evidence="2" type="ORF">DW352_26125</name>
</gene>
<organism evidence="2 3">
    <name type="scientific">Pseudolabrys taiwanensis</name>
    <dbReference type="NCBI Taxonomy" id="331696"/>
    <lineage>
        <taxon>Bacteria</taxon>
        <taxon>Pseudomonadati</taxon>
        <taxon>Pseudomonadota</taxon>
        <taxon>Alphaproteobacteria</taxon>
        <taxon>Hyphomicrobiales</taxon>
        <taxon>Xanthobacteraceae</taxon>
        <taxon>Pseudolabrys</taxon>
    </lineage>
</organism>
<dbReference type="InterPro" id="IPR029069">
    <property type="entry name" value="HotDog_dom_sf"/>
</dbReference>